<keyword evidence="1" id="KW-0472">Membrane</keyword>
<protein>
    <submittedName>
        <fullName evidence="2">Uncharacterized protein</fullName>
    </submittedName>
</protein>
<dbReference type="AlphaFoldDB" id="G0UUY7"/>
<dbReference type="VEuPathDB" id="TriTrypDB:TcIL3000_9_6130"/>
<dbReference type="EMBL" id="HE575322">
    <property type="protein sequence ID" value="CCC93201.1"/>
    <property type="molecule type" value="Genomic_DNA"/>
</dbReference>
<accession>G0UUY7</accession>
<reference evidence="2" key="1">
    <citation type="journal article" date="2012" name="Proc. Natl. Acad. Sci. U.S.A.">
        <title>Antigenic diversity is generated by distinct evolutionary mechanisms in African trypanosome species.</title>
        <authorList>
            <person name="Jackson A.P."/>
            <person name="Berry A."/>
            <person name="Aslett M."/>
            <person name="Allison H.C."/>
            <person name="Burton P."/>
            <person name="Vavrova-Anderson J."/>
            <person name="Brown R."/>
            <person name="Browne H."/>
            <person name="Corton N."/>
            <person name="Hauser H."/>
            <person name="Gamble J."/>
            <person name="Gilderthorp R."/>
            <person name="Marcello L."/>
            <person name="McQuillan J."/>
            <person name="Otto T.D."/>
            <person name="Quail M.A."/>
            <person name="Sanders M.J."/>
            <person name="van Tonder A."/>
            <person name="Ginger M.L."/>
            <person name="Field M.C."/>
            <person name="Barry J.D."/>
            <person name="Hertz-Fowler C."/>
            <person name="Berriman M."/>
        </authorList>
    </citation>
    <scope>NUCLEOTIDE SEQUENCE</scope>
    <source>
        <strain evidence="2">IL3000</strain>
    </source>
</reference>
<evidence type="ECO:0000256" key="1">
    <source>
        <dbReference type="SAM" id="Phobius"/>
    </source>
</evidence>
<proteinExistence type="predicted"/>
<feature type="transmembrane region" description="Helical" evidence="1">
    <location>
        <begin position="12"/>
        <end position="32"/>
    </location>
</feature>
<keyword evidence="1" id="KW-1133">Transmembrane helix</keyword>
<organism evidence="2">
    <name type="scientific">Trypanosoma congolense (strain IL3000)</name>
    <dbReference type="NCBI Taxonomy" id="1068625"/>
    <lineage>
        <taxon>Eukaryota</taxon>
        <taxon>Discoba</taxon>
        <taxon>Euglenozoa</taxon>
        <taxon>Kinetoplastea</taxon>
        <taxon>Metakinetoplastina</taxon>
        <taxon>Trypanosomatida</taxon>
        <taxon>Trypanosomatidae</taxon>
        <taxon>Trypanosoma</taxon>
        <taxon>Nannomonas</taxon>
    </lineage>
</organism>
<sequence>MSSSRRPGALLLHPITMLSAVVLTVLTAGLGYHHGRCALNSRLAAESLRREEEQKERMTKCSEACEKLTFKVLDLSKEINAALADNVLLGNEVAKLSMTAGSDEGSCPAIGGNPAGGGKPASGVGADGDHVAAVRNAVESMRQVYTQFCAATPGCTVLSDASLLQLWSDTTGLSKAGGGGAAE</sequence>
<name>G0UUY7_TRYCI</name>
<evidence type="ECO:0000313" key="2">
    <source>
        <dbReference type="EMBL" id="CCC93201.1"/>
    </source>
</evidence>
<keyword evidence="1" id="KW-0812">Transmembrane</keyword>
<gene>
    <name evidence="2" type="ORF">TCIL3000_9_6130</name>
</gene>